<dbReference type="PANTHER" id="PTHR43735">
    <property type="entry name" value="APOPTOSIS-INDUCING FACTOR 1"/>
    <property type="match status" value="1"/>
</dbReference>
<name>A0A9P1G682_9DINO</name>
<evidence type="ECO:0000313" key="6">
    <source>
        <dbReference type="EMBL" id="CAI4001553.1"/>
    </source>
</evidence>
<gene>
    <name evidence="6" type="ORF">C1SCF055_LOCUS27592</name>
</gene>
<evidence type="ECO:0000256" key="2">
    <source>
        <dbReference type="ARBA" id="ARBA00022630"/>
    </source>
</evidence>
<evidence type="ECO:0000313" key="8">
    <source>
        <dbReference type="EMBL" id="CAL4788865.1"/>
    </source>
</evidence>
<dbReference type="InterPro" id="IPR023753">
    <property type="entry name" value="FAD/NAD-binding_dom"/>
</dbReference>
<evidence type="ECO:0000256" key="4">
    <source>
        <dbReference type="ARBA" id="ARBA00023002"/>
    </source>
</evidence>
<accession>A0A9P1G682</accession>
<dbReference type="EMBL" id="CAMXCT020002959">
    <property type="protein sequence ID" value="CAL1154928.1"/>
    <property type="molecule type" value="Genomic_DNA"/>
</dbReference>
<evidence type="ECO:0000313" key="9">
    <source>
        <dbReference type="Proteomes" id="UP001152797"/>
    </source>
</evidence>
<reference evidence="7" key="2">
    <citation type="submission" date="2024-04" db="EMBL/GenBank/DDBJ databases">
        <authorList>
            <person name="Chen Y."/>
            <person name="Shah S."/>
            <person name="Dougan E. K."/>
            <person name="Thang M."/>
            <person name="Chan C."/>
        </authorList>
    </citation>
    <scope>NUCLEOTIDE SEQUENCE [LARGE SCALE GENOMIC DNA]</scope>
</reference>
<protein>
    <submittedName>
        <fullName evidence="8">Oxidoreductase ptaL (Pestheic acid biosynthesi s cluster protein L)</fullName>
    </submittedName>
</protein>
<dbReference type="OrthoDB" id="202203at2759"/>
<dbReference type="Gene3D" id="3.50.50.60">
    <property type="entry name" value="FAD/NAD(P)-binding domain"/>
    <property type="match status" value="2"/>
</dbReference>
<dbReference type="EMBL" id="CAMXCT030002959">
    <property type="protein sequence ID" value="CAL4788865.1"/>
    <property type="molecule type" value="Genomic_DNA"/>
</dbReference>
<dbReference type="PANTHER" id="PTHR43735:SF3">
    <property type="entry name" value="FERROPTOSIS SUPPRESSOR PROTEIN 1"/>
    <property type="match status" value="1"/>
</dbReference>
<comment type="similarity">
    <text evidence="1">Belongs to the FAD-dependent oxidoreductase family.</text>
</comment>
<comment type="caution">
    <text evidence="6">The sequence shown here is derived from an EMBL/GenBank/DDBJ whole genome shotgun (WGS) entry which is preliminary data.</text>
</comment>
<evidence type="ECO:0000256" key="1">
    <source>
        <dbReference type="ARBA" id="ARBA00006442"/>
    </source>
</evidence>
<keyword evidence="4" id="KW-0560">Oxidoreductase</keyword>
<organism evidence="6">
    <name type="scientific">Cladocopium goreaui</name>
    <dbReference type="NCBI Taxonomy" id="2562237"/>
    <lineage>
        <taxon>Eukaryota</taxon>
        <taxon>Sar</taxon>
        <taxon>Alveolata</taxon>
        <taxon>Dinophyceae</taxon>
        <taxon>Suessiales</taxon>
        <taxon>Symbiodiniaceae</taxon>
        <taxon>Cladocopium</taxon>
    </lineage>
</organism>
<proteinExistence type="inferred from homology"/>
<dbReference type="GO" id="GO:0004174">
    <property type="term" value="F:electron-transferring-flavoprotein dehydrogenase activity"/>
    <property type="evidence" value="ECO:0007669"/>
    <property type="project" value="TreeGrafter"/>
</dbReference>
<dbReference type="Pfam" id="PF07992">
    <property type="entry name" value="Pyr_redox_2"/>
    <property type="match status" value="1"/>
</dbReference>
<keyword evidence="9" id="KW-1185">Reference proteome</keyword>
<keyword evidence="2" id="KW-0285">Flavoprotein</keyword>
<evidence type="ECO:0000313" key="7">
    <source>
        <dbReference type="EMBL" id="CAL1154928.1"/>
    </source>
</evidence>
<sequence>MASSFDVAVVGAGLGAFHAAEELAKSKNTKVAFIYGYTFQEWVMAAAIFLNNPDEHQKWTCGVPEKWKQKWPNVQYFLSSVESIDCDKKEIKLMNKGPDAGAVISYKAVILATGSKSPLLTPAPGMSLTERVAEVRACGQALKSAKTVVFNGSGLVGVEMCGDFRIQNGYGAKVILLSRSGKVLDSDFGDKAHTPDAGVVTKVTNILKDKFQVDVKQGSVSDPKFSDPILSPGTLKLDDGSTLDFDVYIPCYPLGPNTSSLVSSKSDLLDPRGALVTNECLQSTAHPEVFGVGITTIKLFGHPVSSRITAASQHCARQAAAVIEGKQPQVFKDKGAPPPMSHPMNVKIGHGPGGYMIWTSLPGPAKVCCCQCCNGGYPCCPPPCCWCCIPGCSGACGTCGSPPEGEGPAKLMIHLLAKFPPAHGFKGLGDYGAEVPTQAKMT</sequence>
<dbReference type="PRINTS" id="PR00368">
    <property type="entry name" value="FADPNR"/>
</dbReference>
<dbReference type="EMBL" id="CAMXCT010002959">
    <property type="protein sequence ID" value="CAI4001553.1"/>
    <property type="molecule type" value="Genomic_DNA"/>
</dbReference>
<feature type="domain" description="FAD/NAD(P)-binding" evidence="5">
    <location>
        <begin position="5"/>
        <end position="293"/>
    </location>
</feature>
<dbReference type="InterPro" id="IPR036188">
    <property type="entry name" value="FAD/NAD-bd_sf"/>
</dbReference>
<keyword evidence="3" id="KW-0274">FAD</keyword>
<dbReference type="AlphaFoldDB" id="A0A9P1G682"/>
<dbReference type="SUPFAM" id="SSF51905">
    <property type="entry name" value="FAD/NAD(P)-binding domain"/>
    <property type="match status" value="1"/>
</dbReference>
<reference evidence="6" key="1">
    <citation type="submission" date="2022-10" db="EMBL/GenBank/DDBJ databases">
        <authorList>
            <person name="Chen Y."/>
            <person name="Dougan E. K."/>
            <person name="Chan C."/>
            <person name="Rhodes N."/>
            <person name="Thang M."/>
        </authorList>
    </citation>
    <scope>NUCLEOTIDE SEQUENCE</scope>
</reference>
<dbReference type="GO" id="GO:0005737">
    <property type="term" value="C:cytoplasm"/>
    <property type="evidence" value="ECO:0007669"/>
    <property type="project" value="TreeGrafter"/>
</dbReference>
<evidence type="ECO:0000256" key="3">
    <source>
        <dbReference type="ARBA" id="ARBA00022827"/>
    </source>
</evidence>
<dbReference type="GO" id="GO:0050660">
    <property type="term" value="F:flavin adenine dinucleotide binding"/>
    <property type="evidence" value="ECO:0007669"/>
    <property type="project" value="TreeGrafter"/>
</dbReference>
<evidence type="ECO:0000259" key="5">
    <source>
        <dbReference type="Pfam" id="PF07992"/>
    </source>
</evidence>
<dbReference type="Proteomes" id="UP001152797">
    <property type="component" value="Unassembled WGS sequence"/>
</dbReference>